<dbReference type="InterPro" id="IPR014729">
    <property type="entry name" value="Rossmann-like_a/b/a_fold"/>
</dbReference>
<protein>
    <recommendedName>
        <fullName evidence="2">Cytidyltransferase-like domain-containing protein</fullName>
    </recommendedName>
</protein>
<accession>A0ABP0Q2K6</accession>
<dbReference type="Pfam" id="PF01467">
    <property type="entry name" value="CTP_transf_like"/>
    <property type="match status" value="1"/>
</dbReference>
<dbReference type="Proteomes" id="UP001642484">
    <property type="component" value="Unassembled WGS sequence"/>
</dbReference>
<feature type="domain" description="Cytidyltransferase-like" evidence="2">
    <location>
        <begin position="570"/>
        <end position="628"/>
    </location>
</feature>
<evidence type="ECO:0000256" key="1">
    <source>
        <dbReference type="ARBA" id="ARBA00022737"/>
    </source>
</evidence>
<reference evidence="3 4" key="1">
    <citation type="submission" date="2024-02" db="EMBL/GenBank/DDBJ databases">
        <authorList>
            <person name="Chen Y."/>
            <person name="Shah S."/>
            <person name="Dougan E. K."/>
            <person name="Thang M."/>
            <person name="Chan C."/>
        </authorList>
    </citation>
    <scope>NUCLEOTIDE SEQUENCE [LARGE SCALE GENOMIC DNA]</scope>
</reference>
<proteinExistence type="predicted"/>
<name>A0ABP0Q2K6_9DINO</name>
<keyword evidence="1" id="KW-0677">Repeat</keyword>
<evidence type="ECO:0000259" key="2">
    <source>
        <dbReference type="Pfam" id="PF01467"/>
    </source>
</evidence>
<dbReference type="NCBIfam" id="TIGR00125">
    <property type="entry name" value="cyt_tran_rel"/>
    <property type="match status" value="1"/>
</dbReference>
<dbReference type="Gene3D" id="3.40.50.620">
    <property type="entry name" value="HUPs"/>
    <property type="match status" value="1"/>
</dbReference>
<gene>
    <name evidence="3" type="ORF">CCMP2556_LOCUS40194</name>
</gene>
<sequence length="682" mass="76332">MDRSNAAHVSWPYALHCLTELGSCRQNDADIYSWNAILSACDKAQHWRQAAELCATAVRISLQPDVASCSALIRSTGRRRLWQESLVSVTRFLTARHKLNRIVYNAALSSTLKWSFCINGFEHSSVKIQPDVISFNAVITACDRSEMWCMALFVFSRCCTLSVETSLVSLGALLSTCQSCSRWFVSTSLMNSPKAFRSNVLCNSITTSFLHGSVWHRAFCLVDSHLCEPDLVSVNTIMAGSTEARWQLVLEVAEKLTACACRTWDSITYNSALNSWQSSWEVGLDLIEDLSAKGLQASTFTISGGTSLCGKSARWQVAAALQRNIQLWKLEANVLTCNAVLSASGHQWLRALEVLFGSFAVAIPMSQASCGSVIQAISACEMGRWSRALTFLKVCTSKRLELGEVTSNTLLKALGTGHAWRCASTLFRQLVCRALDPDPLSFTAFSGACMEATKWMQTLGILGEVRERPVEFYQRMLRLVDGTLEHDLCFPGKVKRSTHCYGMEFTWHLVFGEDYETPLRQDDQRLPLPLRLKFGNEFIRSRHAEVVLNPSTPKKIVEEVNYDQMTVVVASGYFDPLHYGHIEYLERSRDLGDKLLVIVNNDIQAADKKGQPFMPARERVKLDQTVRRTLRILHPDVFTNGSFLSLRAETSKTKMYQRPIFAVSSASSSSMALERKFNHRPG</sequence>
<organism evidence="3 4">
    <name type="scientific">Durusdinium trenchii</name>
    <dbReference type="NCBI Taxonomy" id="1381693"/>
    <lineage>
        <taxon>Eukaryota</taxon>
        <taxon>Sar</taxon>
        <taxon>Alveolata</taxon>
        <taxon>Dinophyceae</taxon>
        <taxon>Suessiales</taxon>
        <taxon>Symbiodiniaceae</taxon>
        <taxon>Durusdinium</taxon>
    </lineage>
</organism>
<dbReference type="PANTHER" id="PTHR47447">
    <property type="entry name" value="OS03G0856100 PROTEIN"/>
    <property type="match status" value="1"/>
</dbReference>
<dbReference type="PANTHER" id="PTHR47447:SF17">
    <property type="entry name" value="OS12G0638900 PROTEIN"/>
    <property type="match status" value="1"/>
</dbReference>
<dbReference type="SUPFAM" id="SSF52374">
    <property type="entry name" value="Nucleotidylyl transferase"/>
    <property type="match status" value="1"/>
</dbReference>
<dbReference type="EMBL" id="CAXAMN010023918">
    <property type="protein sequence ID" value="CAK9082261.1"/>
    <property type="molecule type" value="Genomic_DNA"/>
</dbReference>
<dbReference type="Gene3D" id="1.25.40.10">
    <property type="entry name" value="Tetratricopeptide repeat domain"/>
    <property type="match status" value="3"/>
</dbReference>
<dbReference type="InterPro" id="IPR011990">
    <property type="entry name" value="TPR-like_helical_dom_sf"/>
</dbReference>
<dbReference type="InterPro" id="IPR004821">
    <property type="entry name" value="Cyt_trans-like"/>
</dbReference>
<evidence type="ECO:0000313" key="4">
    <source>
        <dbReference type="Proteomes" id="UP001642484"/>
    </source>
</evidence>
<evidence type="ECO:0000313" key="3">
    <source>
        <dbReference type="EMBL" id="CAK9082261.1"/>
    </source>
</evidence>
<keyword evidence="4" id="KW-1185">Reference proteome</keyword>
<comment type="caution">
    <text evidence="3">The sequence shown here is derived from an EMBL/GenBank/DDBJ whole genome shotgun (WGS) entry which is preliminary data.</text>
</comment>